<comment type="caution">
    <text evidence="2">The sequence shown here is derived from an EMBL/GenBank/DDBJ whole genome shotgun (WGS) entry which is preliminary data.</text>
</comment>
<dbReference type="PANTHER" id="PTHR48079">
    <property type="entry name" value="PROTEIN YEEZ"/>
    <property type="match status" value="1"/>
</dbReference>
<organism evidence="2 3">
    <name type="scientific">Cladosporium halotolerans</name>
    <dbReference type="NCBI Taxonomy" id="1052096"/>
    <lineage>
        <taxon>Eukaryota</taxon>
        <taxon>Fungi</taxon>
        <taxon>Dikarya</taxon>
        <taxon>Ascomycota</taxon>
        <taxon>Pezizomycotina</taxon>
        <taxon>Dothideomycetes</taxon>
        <taxon>Dothideomycetidae</taxon>
        <taxon>Cladosporiales</taxon>
        <taxon>Cladosporiaceae</taxon>
        <taxon>Cladosporium</taxon>
    </lineage>
</organism>
<accession>A0AB34KJT3</accession>
<name>A0AB34KJT3_9PEZI</name>
<reference evidence="2 3" key="1">
    <citation type="journal article" date="2020" name="Microbiol. Resour. Announc.">
        <title>Draft Genome Sequence of a Cladosporium Species Isolated from the Mesophotic Ascidian Didemnum maculosum.</title>
        <authorList>
            <person name="Gioti A."/>
            <person name="Siaperas R."/>
            <person name="Nikolaivits E."/>
            <person name="Le Goff G."/>
            <person name="Ouazzani J."/>
            <person name="Kotoulas G."/>
            <person name="Topakas E."/>
        </authorList>
    </citation>
    <scope>NUCLEOTIDE SEQUENCE [LARGE SCALE GENOMIC DNA]</scope>
    <source>
        <strain evidence="2 3">TM138-S3</strain>
    </source>
</reference>
<sequence>MPRNILITGGSGYIGGSLLATLKHTSDLPQHGTVYALVRSNEQAEAVKTHYNATPLNLDLEDQAAITATLVEKEISVVFFMINAFNAIAQLKFVEGLANVKQRLGIETHFLHTTGAKLFSSFVGHPTDRVLSDADDELCEIQKNAKSKFPPMETAVGANSEIIEAGEKLGVSTYIYIPCIVYGEGSGFGNRISIQTVAVVRAAKALRRVCKPDTVEGTWPVCHIDDTVSLYVDILRNILSEKKIGSGRSGYYLASSGSVAWADLYKQMAKALAANGIVEDDMVHDASDKSLEEAAKALGCPKEFVPVEMGGACSLQADRGRKIGWSPKQSAQHALDDAGNEARLILANI</sequence>
<keyword evidence="3" id="KW-1185">Reference proteome</keyword>
<dbReference type="GeneID" id="96009156"/>
<dbReference type="AlphaFoldDB" id="A0AB34KJT3"/>
<dbReference type="EMBL" id="JAAQHG020000034">
    <property type="protein sequence ID" value="KAL1583578.1"/>
    <property type="molecule type" value="Genomic_DNA"/>
</dbReference>
<evidence type="ECO:0000313" key="2">
    <source>
        <dbReference type="EMBL" id="KAL1583578.1"/>
    </source>
</evidence>
<dbReference type="SUPFAM" id="SSF51735">
    <property type="entry name" value="NAD(P)-binding Rossmann-fold domains"/>
    <property type="match status" value="1"/>
</dbReference>
<dbReference type="Proteomes" id="UP000803884">
    <property type="component" value="Unassembled WGS sequence"/>
</dbReference>
<dbReference type="RefSeq" id="XP_069226685.1">
    <property type="nucleotide sequence ID" value="XM_069376318.1"/>
</dbReference>
<evidence type="ECO:0000259" key="1">
    <source>
        <dbReference type="Pfam" id="PF01370"/>
    </source>
</evidence>
<evidence type="ECO:0000313" key="3">
    <source>
        <dbReference type="Proteomes" id="UP000803884"/>
    </source>
</evidence>
<proteinExistence type="predicted"/>
<dbReference type="InterPro" id="IPR051783">
    <property type="entry name" value="NAD(P)-dependent_oxidoreduct"/>
</dbReference>
<dbReference type="PANTHER" id="PTHR48079:SF6">
    <property type="entry name" value="NAD(P)-BINDING DOMAIN-CONTAINING PROTEIN-RELATED"/>
    <property type="match status" value="1"/>
</dbReference>
<gene>
    <name evidence="2" type="ORF">WHR41_07714</name>
</gene>
<dbReference type="InterPro" id="IPR036291">
    <property type="entry name" value="NAD(P)-bd_dom_sf"/>
</dbReference>
<protein>
    <recommendedName>
        <fullName evidence="1">NAD-dependent epimerase/dehydratase domain-containing protein</fullName>
    </recommendedName>
</protein>
<dbReference type="Pfam" id="PF01370">
    <property type="entry name" value="Epimerase"/>
    <property type="match status" value="1"/>
</dbReference>
<dbReference type="Gene3D" id="3.40.50.720">
    <property type="entry name" value="NAD(P)-binding Rossmann-like Domain"/>
    <property type="match status" value="1"/>
</dbReference>
<dbReference type="GO" id="GO:0004029">
    <property type="term" value="F:aldehyde dehydrogenase (NAD+) activity"/>
    <property type="evidence" value="ECO:0007669"/>
    <property type="project" value="TreeGrafter"/>
</dbReference>
<dbReference type="GO" id="GO:0005737">
    <property type="term" value="C:cytoplasm"/>
    <property type="evidence" value="ECO:0007669"/>
    <property type="project" value="TreeGrafter"/>
</dbReference>
<dbReference type="InterPro" id="IPR001509">
    <property type="entry name" value="Epimerase_deHydtase"/>
</dbReference>
<feature type="domain" description="NAD-dependent epimerase/dehydratase" evidence="1">
    <location>
        <begin position="5"/>
        <end position="238"/>
    </location>
</feature>